<feature type="compositionally biased region" description="Polar residues" evidence="1">
    <location>
        <begin position="831"/>
        <end position="840"/>
    </location>
</feature>
<dbReference type="OrthoDB" id="3358078at2759"/>
<name>A0A286UDB2_9AGAM</name>
<feature type="compositionally biased region" description="Basic and acidic residues" evidence="1">
    <location>
        <begin position="808"/>
        <end position="818"/>
    </location>
</feature>
<feature type="region of interest" description="Disordered" evidence="1">
    <location>
        <begin position="1"/>
        <end position="341"/>
    </location>
</feature>
<evidence type="ECO:0000256" key="1">
    <source>
        <dbReference type="SAM" id="MobiDB-lite"/>
    </source>
</evidence>
<dbReference type="EMBL" id="NBII01000007">
    <property type="protein sequence ID" value="PAV17519.1"/>
    <property type="molecule type" value="Genomic_DNA"/>
</dbReference>
<dbReference type="Proteomes" id="UP000217199">
    <property type="component" value="Unassembled WGS sequence"/>
</dbReference>
<sequence length="1024" mass="111301">MTPRPPLATKHRRPLSAIFLGNVSQLPDLPDPPSSPNSSGLPSPPATNSTGSGSNGGDTSQESVELPPSLMQNGKGHPSNGLRSLTRSPINEGDDVVGEDNTARLLDGKRPTSSESQSALQRVRNLAQRNQMVLSKLDSISSGSRLSRPPSSISKRPSPTPSNSTATSRVTSNSYKRRSGSISRASGSETERESCEKDASDSEDLSETPTSTTGSHFQTSSAQERRRSTAFEQTKSTSRFPLRERSSELSDTDRDERRPYRPESRAGEVEAAALAAVANIRLESPVDSRRRQPLPNELRSDSLPEPPATPRRDRGSPSYSNYDSPSARTAVPNDPQSPRVRPQRFSAIREMTRRHQTRWLSQDLVSPPKSHLDQDTGRPQDRRNGSDERPIRSVVGESLRAAGLVRRRDDDDVFGEAGRRLRLSSEVGSRPLLNRGEHLRSASRAGDRAMSTDVAQYAEPRTPANQPYALSQRGVQSADRERPSTSMSSYPEEPRTAPPLLRTYKSTFNTPESDRLANDPPSRPLSRNMFSISSAASNERFTNSALGRRISTASPSPLNIASASPESVPEHARLMLDSLGMFESQLSRLPSMGSTTTVTIPELFRSAQNIVHATEVLNGLLRRGTAHALEEQIDAEVGEDGRPIDLVSLWRDVGAEYRESVRMCDELVRTMTSFLLGVGKVLRESMADGMHSRTTSLDDTMLRRQASEIGAKEGSVNGGNSRRSEEVLSSDGGRSSIDGRRRWDASSGEMGRTTTSFTSVMSGSTHSLHSPSSRPSISTKVDELGFKSESDISSRRLNRLSLSALRRVESPQDVRDVQPRSAAQDPRLDTVSATHESPSTAAAARHHTNLSRRTNSIVMPTPLPTLPSESLLSRRSNSTTSKPASITRRQKAPSITSSLARTAGSSILPAIGSSEPTTAVNTTSASPERPVAANTRSSRRVVSRSGAAATELQEQMDRDIRKRTISTTSTVESDARQMRLDTSGSMSGMSGSMVISDTEGHVTIILPFIFFSQSDCGILTLRNV</sequence>
<feature type="region of interest" description="Disordered" evidence="1">
    <location>
        <begin position="709"/>
        <end position="781"/>
    </location>
</feature>
<keyword evidence="3" id="KW-1185">Reference proteome</keyword>
<feature type="compositionally biased region" description="Polar residues" evidence="1">
    <location>
        <begin position="752"/>
        <end position="761"/>
    </location>
</feature>
<dbReference type="STRING" id="2282107.A0A286UDB2"/>
<feature type="compositionally biased region" description="Low complexity" evidence="1">
    <location>
        <begin position="36"/>
        <end position="60"/>
    </location>
</feature>
<feature type="compositionally biased region" description="Polar residues" evidence="1">
    <location>
        <begin position="230"/>
        <end position="239"/>
    </location>
</feature>
<gene>
    <name evidence="2" type="ORF">PNOK_0758400</name>
</gene>
<comment type="caution">
    <text evidence="2">The sequence shown here is derived from an EMBL/GenBank/DDBJ whole genome shotgun (WGS) entry which is preliminary data.</text>
</comment>
<evidence type="ECO:0000313" key="3">
    <source>
        <dbReference type="Proteomes" id="UP000217199"/>
    </source>
</evidence>
<feature type="compositionally biased region" description="Basic and acidic residues" evidence="1">
    <location>
        <begin position="241"/>
        <end position="268"/>
    </location>
</feature>
<feature type="compositionally biased region" description="Low complexity" evidence="1">
    <location>
        <begin position="134"/>
        <end position="168"/>
    </location>
</feature>
<feature type="region of interest" description="Disordered" evidence="1">
    <location>
        <begin position="432"/>
        <end position="528"/>
    </location>
</feature>
<feature type="compositionally biased region" description="Polar residues" evidence="1">
    <location>
        <begin position="207"/>
        <end position="222"/>
    </location>
</feature>
<feature type="compositionally biased region" description="Low complexity" evidence="1">
    <location>
        <begin position="866"/>
        <end position="881"/>
    </location>
</feature>
<accession>A0A286UDB2</accession>
<feature type="compositionally biased region" description="Polar residues" evidence="1">
    <location>
        <begin position="893"/>
        <end position="905"/>
    </location>
</feature>
<feature type="region of interest" description="Disordered" evidence="1">
    <location>
        <begin position="353"/>
        <end position="395"/>
    </location>
</feature>
<proteinExistence type="predicted"/>
<feature type="compositionally biased region" description="Polar residues" evidence="1">
    <location>
        <begin position="317"/>
        <end position="327"/>
    </location>
</feature>
<reference evidence="2 3" key="1">
    <citation type="journal article" date="2017" name="Mol. Ecol.">
        <title>Comparative and population genomic landscape of Phellinus noxius: A hypervariable fungus causing root rot in trees.</title>
        <authorList>
            <person name="Chung C.L."/>
            <person name="Lee T.J."/>
            <person name="Akiba M."/>
            <person name="Lee H.H."/>
            <person name="Kuo T.H."/>
            <person name="Liu D."/>
            <person name="Ke H.M."/>
            <person name="Yokoi T."/>
            <person name="Roa M.B."/>
            <person name="Lu M.J."/>
            <person name="Chang Y.Y."/>
            <person name="Ann P.J."/>
            <person name="Tsai J.N."/>
            <person name="Chen C.Y."/>
            <person name="Tzean S.S."/>
            <person name="Ota Y."/>
            <person name="Hattori T."/>
            <person name="Sahashi N."/>
            <person name="Liou R.F."/>
            <person name="Kikuchi T."/>
            <person name="Tsai I.J."/>
        </authorList>
    </citation>
    <scope>NUCLEOTIDE SEQUENCE [LARGE SCALE GENOMIC DNA]</scope>
    <source>
        <strain evidence="2 3">FFPRI411160</strain>
    </source>
</reference>
<feature type="compositionally biased region" description="Low complexity" evidence="1">
    <location>
        <begin position="762"/>
        <end position="779"/>
    </location>
</feature>
<organism evidence="2 3">
    <name type="scientific">Pyrrhoderma noxium</name>
    <dbReference type="NCBI Taxonomy" id="2282107"/>
    <lineage>
        <taxon>Eukaryota</taxon>
        <taxon>Fungi</taxon>
        <taxon>Dikarya</taxon>
        <taxon>Basidiomycota</taxon>
        <taxon>Agaricomycotina</taxon>
        <taxon>Agaricomycetes</taxon>
        <taxon>Hymenochaetales</taxon>
        <taxon>Hymenochaetaceae</taxon>
        <taxon>Pyrrhoderma</taxon>
    </lineage>
</organism>
<dbReference type="AlphaFoldDB" id="A0A286UDB2"/>
<protein>
    <submittedName>
        <fullName evidence="2">Poly(ADP)-ribose polymerase PARP</fullName>
    </submittedName>
</protein>
<evidence type="ECO:0000313" key="2">
    <source>
        <dbReference type="EMBL" id="PAV17519.1"/>
    </source>
</evidence>
<feature type="compositionally biased region" description="Basic and acidic residues" evidence="1">
    <location>
        <begin position="189"/>
        <end position="200"/>
    </location>
</feature>
<feature type="compositionally biased region" description="Low complexity" evidence="1">
    <location>
        <begin position="269"/>
        <end position="278"/>
    </location>
</feature>
<feature type="region of interest" description="Disordered" evidence="1">
    <location>
        <begin position="808"/>
        <end position="988"/>
    </location>
</feature>
<feature type="compositionally biased region" description="Basic and acidic residues" evidence="1">
    <location>
        <begin position="370"/>
        <end position="391"/>
    </location>
</feature>
<feature type="compositionally biased region" description="Polar residues" evidence="1">
    <location>
        <begin position="914"/>
        <end position="926"/>
    </location>
</feature>
<dbReference type="InParanoid" id="A0A286UDB2"/>
<feature type="compositionally biased region" description="Polar residues" evidence="1">
    <location>
        <begin position="463"/>
        <end position="475"/>
    </location>
</feature>